<dbReference type="AlphaFoldDB" id="C1BNQ1"/>
<dbReference type="EMBL" id="BT076230">
    <property type="protein sequence ID" value="ACO10654.1"/>
    <property type="molecule type" value="mRNA"/>
</dbReference>
<proteinExistence type="evidence at transcript level"/>
<evidence type="ECO:0000256" key="10">
    <source>
        <dbReference type="SAM" id="MobiDB-lite"/>
    </source>
</evidence>
<evidence type="ECO:0000256" key="5">
    <source>
        <dbReference type="ARBA" id="ARBA00023128"/>
    </source>
</evidence>
<keyword evidence="4 11" id="KW-0689">Ribosomal protein</keyword>
<dbReference type="PANTHER" id="PTHR21035">
    <property type="entry name" value="28S RIBOSOMAL PROTEIN S26, MITOCHONDRIAL"/>
    <property type="match status" value="1"/>
</dbReference>
<dbReference type="InterPro" id="IPR026140">
    <property type="entry name" value="Ribosomal_mS26"/>
</dbReference>
<evidence type="ECO:0000256" key="1">
    <source>
        <dbReference type="ARBA" id="ARBA00004173"/>
    </source>
</evidence>
<evidence type="ECO:0000256" key="2">
    <source>
        <dbReference type="ARBA" id="ARBA00009672"/>
    </source>
</evidence>
<feature type="compositionally biased region" description="Basic and acidic residues" evidence="10">
    <location>
        <begin position="216"/>
        <end position="227"/>
    </location>
</feature>
<comment type="similarity">
    <text evidence="2">Belongs to the mitochondrion-specific ribosomal protein mS26 family.</text>
</comment>
<name>C1BNQ1_CALRO</name>
<keyword evidence="5" id="KW-0496">Mitochondrion</keyword>
<dbReference type="GO" id="GO:0005763">
    <property type="term" value="C:mitochondrial small ribosomal subunit"/>
    <property type="evidence" value="ECO:0007669"/>
    <property type="project" value="InterPro"/>
</dbReference>
<protein>
    <recommendedName>
        <fullName evidence="7">Small ribosomal subunit protein mS26</fullName>
    </recommendedName>
    <alternativeName>
        <fullName evidence="8">28S ribosomal protein S26, mitochondrial</fullName>
    </alternativeName>
</protein>
<dbReference type="Pfam" id="PF14943">
    <property type="entry name" value="MRP-S26"/>
    <property type="match status" value="1"/>
</dbReference>
<feature type="coiled-coil region" evidence="9">
    <location>
        <begin position="103"/>
        <end position="153"/>
    </location>
</feature>
<evidence type="ECO:0000256" key="6">
    <source>
        <dbReference type="ARBA" id="ARBA00023274"/>
    </source>
</evidence>
<organism evidence="11">
    <name type="scientific">Caligus rogercresseyi</name>
    <name type="common">Sea louse</name>
    <dbReference type="NCBI Taxonomy" id="217165"/>
    <lineage>
        <taxon>Eukaryota</taxon>
        <taxon>Metazoa</taxon>
        <taxon>Ecdysozoa</taxon>
        <taxon>Arthropoda</taxon>
        <taxon>Crustacea</taxon>
        <taxon>Multicrustacea</taxon>
        <taxon>Hexanauplia</taxon>
        <taxon>Copepoda</taxon>
        <taxon>Siphonostomatoida</taxon>
        <taxon>Caligidae</taxon>
        <taxon>Caligus</taxon>
    </lineage>
</organism>
<reference evidence="11" key="1">
    <citation type="submission" date="2009-03" db="EMBL/GenBank/DDBJ databases">
        <title>Caligus rogercresseyi ESTs and full-length cDNAs.</title>
        <authorList>
            <person name="Yasuike M."/>
            <person name="von Schalburg K."/>
            <person name="Cooper G."/>
            <person name="Leong J."/>
            <person name="Jones S.R.M."/>
            <person name="Koop B.F."/>
        </authorList>
    </citation>
    <scope>NUCLEOTIDE SEQUENCE</scope>
    <source>
        <tissue evidence="11">Whole tissue</tissue>
    </source>
</reference>
<keyword evidence="3" id="KW-0809">Transit peptide</keyword>
<keyword evidence="9" id="KW-0175">Coiled coil</keyword>
<evidence type="ECO:0000256" key="7">
    <source>
        <dbReference type="ARBA" id="ARBA00035138"/>
    </source>
</evidence>
<evidence type="ECO:0000256" key="4">
    <source>
        <dbReference type="ARBA" id="ARBA00022980"/>
    </source>
</evidence>
<evidence type="ECO:0000256" key="3">
    <source>
        <dbReference type="ARBA" id="ARBA00022946"/>
    </source>
</evidence>
<accession>C1BNQ1</accession>
<feature type="region of interest" description="Disordered" evidence="10">
    <location>
        <begin position="216"/>
        <end position="235"/>
    </location>
</feature>
<keyword evidence="6" id="KW-0687">Ribonucleoprotein</keyword>
<feature type="compositionally biased region" description="Basic residues" evidence="10">
    <location>
        <begin position="26"/>
        <end position="38"/>
    </location>
</feature>
<evidence type="ECO:0000256" key="9">
    <source>
        <dbReference type="SAM" id="Coils"/>
    </source>
</evidence>
<comment type="subcellular location">
    <subcellularLocation>
        <location evidence="1">Mitochondrion</location>
    </subcellularLocation>
</comment>
<sequence length="235" mass="27503">MMMFPSFRQGLALSRTVFFTPIRHGSGRKVGKHGKPRWKPVAPSKEFILPPQDRSSQEEKDQYDLLWDQYRDQLSAVSQFLWEEHLKNSEVGEAAKIEDGRELEEQNQLILQNEAENAILEDKRKHRLKEEALQKEEAIRADVQRELAKEKELNEKADAFVLQQIAELKDRITEENLLQRIQSALDNPVDYEYAIDKEGHIYKGRYTKSLLIPSEEREKIPTPKQEDIYIEVQSS</sequence>
<gene>
    <name evidence="11" type="primary">RT26</name>
</gene>
<feature type="region of interest" description="Disordered" evidence="10">
    <location>
        <begin position="26"/>
        <end position="57"/>
    </location>
</feature>
<evidence type="ECO:0000313" key="11">
    <source>
        <dbReference type="EMBL" id="ACO10654.1"/>
    </source>
</evidence>
<evidence type="ECO:0000256" key="8">
    <source>
        <dbReference type="ARBA" id="ARBA00035344"/>
    </source>
</evidence>
<dbReference type="PANTHER" id="PTHR21035:SF2">
    <property type="entry name" value="SMALL RIBOSOMAL SUBUNIT PROTEIN MS26"/>
    <property type="match status" value="1"/>
</dbReference>